<name>A0A9D2ZTZ5_9BACT</name>
<dbReference type="AlphaFoldDB" id="A0A9D2ZTZ5"/>
<dbReference type="Proteomes" id="UP000787625">
    <property type="component" value="Unassembled WGS sequence"/>
</dbReference>
<reference evidence="1" key="2">
    <citation type="submission" date="2021-04" db="EMBL/GenBank/DDBJ databases">
        <authorList>
            <person name="Gilroy R."/>
        </authorList>
    </citation>
    <scope>NUCLEOTIDE SEQUENCE</scope>
    <source>
        <strain evidence="1">MalCec1-1739</strain>
    </source>
</reference>
<sequence>MTLALLNLDHDLALASDSDNYLPTARVAKMMADLSMLPLWYCRDTEIVIDGETDEATVAIAEKLGIECRISTYSRNPAMLSETKAMPWGWNKSIARRLARAGISNLPAADRLNGIRRLSSRETSIEMLDKLRHINGTTGQRWMAGDCAILASRQDFIVKSLWSSSGKGLVWNVGHTSKQTIDRVNAELRKHSAFVIEPIYEGKIADIAMEFIIDDNGKCRFIGYSAFETDDKGQYVCNLLGDMAATLIGRYLPCNLTDDVKASIIDFAEERFAGVYAGPFGVDMMICRQGDKVLLHPCIEINLRMNMGIVALCLTGLMARETSGRFTIVHHTNGQATRDFDEMMKNKYPPAISGGRIARGYIALTPVRDDTCHLACMVVGE</sequence>
<comment type="caution">
    <text evidence="1">The sequence shown here is derived from an EMBL/GenBank/DDBJ whole genome shotgun (WGS) entry which is preliminary data.</text>
</comment>
<gene>
    <name evidence="1" type="ORF">IAA93_02950</name>
</gene>
<accession>A0A9D2ZTZ5</accession>
<evidence type="ECO:0000313" key="1">
    <source>
        <dbReference type="EMBL" id="HJD52673.1"/>
    </source>
</evidence>
<evidence type="ECO:0008006" key="3">
    <source>
        <dbReference type="Google" id="ProtNLM"/>
    </source>
</evidence>
<dbReference type="EMBL" id="DWUP01000062">
    <property type="protein sequence ID" value="HJD52673.1"/>
    <property type="molecule type" value="Genomic_DNA"/>
</dbReference>
<proteinExistence type="predicted"/>
<dbReference type="SUPFAM" id="SSF56059">
    <property type="entry name" value="Glutathione synthetase ATP-binding domain-like"/>
    <property type="match status" value="1"/>
</dbReference>
<dbReference type="Gene3D" id="3.30.470.20">
    <property type="entry name" value="ATP-grasp fold, B domain"/>
    <property type="match status" value="1"/>
</dbReference>
<evidence type="ECO:0000313" key="2">
    <source>
        <dbReference type="Proteomes" id="UP000787625"/>
    </source>
</evidence>
<reference evidence="1" key="1">
    <citation type="journal article" date="2021" name="PeerJ">
        <title>Extensive microbial diversity within the chicken gut microbiome revealed by metagenomics and culture.</title>
        <authorList>
            <person name="Gilroy R."/>
            <person name="Ravi A."/>
            <person name="Getino M."/>
            <person name="Pursley I."/>
            <person name="Horton D.L."/>
            <person name="Alikhan N.F."/>
            <person name="Baker D."/>
            <person name="Gharbi K."/>
            <person name="Hall N."/>
            <person name="Watson M."/>
            <person name="Adriaenssens E.M."/>
            <person name="Foster-Nyarko E."/>
            <person name="Jarju S."/>
            <person name="Secka A."/>
            <person name="Antonio M."/>
            <person name="Oren A."/>
            <person name="Chaudhuri R.R."/>
            <person name="La Ragione R."/>
            <person name="Hildebrand F."/>
            <person name="Pallen M.J."/>
        </authorList>
    </citation>
    <scope>NUCLEOTIDE SEQUENCE</scope>
    <source>
        <strain evidence="1">MalCec1-1739</strain>
    </source>
</reference>
<protein>
    <recommendedName>
        <fullName evidence="3">ATP-grasp domain-containing protein</fullName>
    </recommendedName>
</protein>
<organism evidence="1 2">
    <name type="scientific">Candidatus Avibacteroides avistercoris</name>
    <dbReference type="NCBI Taxonomy" id="2840690"/>
    <lineage>
        <taxon>Bacteria</taxon>
        <taxon>Pseudomonadati</taxon>
        <taxon>Bacteroidota</taxon>
        <taxon>Bacteroidia</taxon>
        <taxon>Bacteroidales</taxon>
        <taxon>Bacteroidaceae</taxon>
        <taxon>Bacteroidaceae incertae sedis</taxon>
        <taxon>Candidatus Avibacteroides</taxon>
    </lineage>
</organism>